<evidence type="ECO:0000313" key="2">
    <source>
        <dbReference type="EMBL" id="PNX97108.1"/>
    </source>
</evidence>
<dbReference type="CDD" id="cd22164">
    <property type="entry name" value="F-box_AtSKIP19-like"/>
    <property type="match status" value="1"/>
</dbReference>
<dbReference type="SUPFAM" id="SSF52047">
    <property type="entry name" value="RNI-like"/>
    <property type="match status" value="1"/>
</dbReference>
<organism evidence="2 3">
    <name type="scientific">Trifolium pratense</name>
    <name type="common">Red clover</name>
    <dbReference type="NCBI Taxonomy" id="57577"/>
    <lineage>
        <taxon>Eukaryota</taxon>
        <taxon>Viridiplantae</taxon>
        <taxon>Streptophyta</taxon>
        <taxon>Embryophyta</taxon>
        <taxon>Tracheophyta</taxon>
        <taxon>Spermatophyta</taxon>
        <taxon>Magnoliopsida</taxon>
        <taxon>eudicotyledons</taxon>
        <taxon>Gunneridae</taxon>
        <taxon>Pentapetalae</taxon>
        <taxon>rosids</taxon>
        <taxon>fabids</taxon>
        <taxon>Fabales</taxon>
        <taxon>Fabaceae</taxon>
        <taxon>Papilionoideae</taxon>
        <taxon>50 kb inversion clade</taxon>
        <taxon>NPAAA clade</taxon>
        <taxon>Hologalegina</taxon>
        <taxon>IRL clade</taxon>
        <taxon>Trifolieae</taxon>
        <taxon>Trifolium</taxon>
    </lineage>
</organism>
<reference evidence="2 3" key="1">
    <citation type="journal article" date="2014" name="Am. J. Bot.">
        <title>Genome assembly and annotation for red clover (Trifolium pratense; Fabaceae).</title>
        <authorList>
            <person name="Istvanek J."/>
            <person name="Jaros M."/>
            <person name="Krenek A."/>
            <person name="Repkova J."/>
        </authorList>
    </citation>
    <scope>NUCLEOTIDE SEQUENCE [LARGE SCALE GENOMIC DNA]</scope>
    <source>
        <strain evidence="3">cv. Tatra</strain>
        <tissue evidence="2">Young leaves</tissue>
    </source>
</reference>
<sequence length="283" mass="32873">MMASSAKKAKVESPRMPNWLELPIDLTKNILQRLDTVEIVTSARNVCSLWWNICKDPLMWRGRRTINMSGYQTRQFDFSCLEKICRCAIDLSCGHLEDIDISLFGTDDLLRYMAHRASYIRRLRLFRCREISNKGFSEFVKKFSLLEDLDISFNNLTKDTVEVIGQCCPLLKSLNLEKIRSSDCHFIDQACAIAKTMPGLRHLKLTRIVLPNTTLIAILEGCPLLESLDVKECHRLYVSRSLKKWCHEKIKDLQLPDSYVDDRYVIFDHDDDLANADTRRYIC</sequence>
<dbReference type="SUPFAM" id="SSF81383">
    <property type="entry name" value="F-box domain"/>
    <property type="match status" value="1"/>
</dbReference>
<dbReference type="AlphaFoldDB" id="A0A2K3N231"/>
<name>A0A2K3N231_TRIPR</name>
<dbReference type="PANTHER" id="PTHR38926">
    <property type="entry name" value="F-BOX DOMAIN CONTAINING PROTEIN, EXPRESSED"/>
    <property type="match status" value="1"/>
</dbReference>
<accession>A0A2K3N231</accession>
<reference evidence="2 3" key="2">
    <citation type="journal article" date="2017" name="Front. Plant Sci.">
        <title>Gene Classification and Mining of Molecular Markers Useful in Red Clover (Trifolium pratense) Breeding.</title>
        <authorList>
            <person name="Istvanek J."/>
            <person name="Dluhosova J."/>
            <person name="Dluhos P."/>
            <person name="Patkova L."/>
            <person name="Nedelnik J."/>
            <person name="Repkova J."/>
        </authorList>
    </citation>
    <scope>NUCLEOTIDE SEQUENCE [LARGE SCALE GENOMIC DNA]</scope>
    <source>
        <strain evidence="3">cv. Tatra</strain>
        <tissue evidence="2">Young leaves</tissue>
    </source>
</reference>
<dbReference type="InterPro" id="IPR055411">
    <property type="entry name" value="LRR_FXL15/At3g58940/PEG3-like"/>
</dbReference>
<dbReference type="PROSITE" id="PS50181">
    <property type="entry name" value="FBOX"/>
    <property type="match status" value="1"/>
</dbReference>
<proteinExistence type="predicted"/>
<dbReference type="Pfam" id="PF00646">
    <property type="entry name" value="F-box"/>
    <property type="match status" value="1"/>
</dbReference>
<dbReference type="ExpressionAtlas" id="A0A2K3N231">
    <property type="expression patterns" value="baseline"/>
</dbReference>
<feature type="domain" description="F-box" evidence="1">
    <location>
        <begin position="16"/>
        <end position="63"/>
    </location>
</feature>
<dbReference type="EMBL" id="ASHM01015198">
    <property type="protein sequence ID" value="PNX97108.1"/>
    <property type="molecule type" value="Genomic_DNA"/>
</dbReference>
<comment type="caution">
    <text evidence="2">The sequence shown here is derived from an EMBL/GenBank/DDBJ whole genome shotgun (WGS) entry which is preliminary data.</text>
</comment>
<dbReference type="Proteomes" id="UP000236291">
    <property type="component" value="Unassembled WGS sequence"/>
</dbReference>
<dbReference type="Gene3D" id="3.80.10.10">
    <property type="entry name" value="Ribonuclease Inhibitor"/>
    <property type="match status" value="2"/>
</dbReference>
<dbReference type="PANTHER" id="PTHR38926:SF2">
    <property type="entry name" value="F-BOX_LRR-REPEAT PROTEIN 21-RELATED"/>
    <property type="match status" value="1"/>
</dbReference>
<dbReference type="Gene3D" id="1.20.1280.50">
    <property type="match status" value="1"/>
</dbReference>
<evidence type="ECO:0000313" key="3">
    <source>
        <dbReference type="Proteomes" id="UP000236291"/>
    </source>
</evidence>
<protein>
    <submittedName>
        <fullName evidence="2">F-box protein skip19</fullName>
    </submittedName>
</protein>
<dbReference type="InterPro" id="IPR036047">
    <property type="entry name" value="F-box-like_dom_sf"/>
</dbReference>
<dbReference type="STRING" id="57577.A0A2K3N231"/>
<dbReference type="InterPro" id="IPR032675">
    <property type="entry name" value="LRR_dom_sf"/>
</dbReference>
<dbReference type="Pfam" id="PF24758">
    <property type="entry name" value="LRR_At5g56370"/>
    <property type="match status" value="1"/>
</dbReference>
<dbReference type="InterPro" id="IPR001810">
    <property type="entry name" value="F-box_dom"/>
</dbReference>
<gene>
    <name evidence="2" type="ORF">L195_g020328</name>
</gene>
<evidence type="ECO:0000259" key="1">
    <source>
        <dbReference type="PROSITE" id="PS50181"/>
    </source>
</evidence>